<evidence type="ECO:0000313" key="3">
    <source>
        <dbReference type="EMBL" id="KAH7939957.1"/>
    </source>
</evidence>
<sequence length="228" mass="24848">MTLPVPTEVTNLKLGAVEADTFVLTWERPKACFDYYTVEVVDETSRGRSSVKCNKGVPINPSQTSVTCDQIESCANVTIRVRTHTTGPPERYSTAPEGFCLSLAYLDFTSVDVLIDMSNVSSCQLGSCYAELQHPSMVKEKLQCDVFSETQGTVRLRGLTTGAPYKCKVSIQSPYSFKQAEKMIDVTAQFGVEELTRDSPVEGKDETHTSATSTSPLSGEYGRTAALG</sequence>
<comment type="caution">
    <text evidence="3">The sequence shown here is derived from an EMBL/GenBank/DDBJ whole genome shotgun (WGS) entry which is preliminary data.</text>
</comment>
<dbReference type="InterPro" id="IPR013783">
    <property type="entry name" value="Ig-like_fold"/>
</dbReference>
<evidence type="ECO:0000259" key="2">
    <source>
        <dbReference type="PROSITE" id="PS50853"/>
    </source>
</evidence>
<organism evidence="3 4">
    <name type="scientific">Rhipicephalus sanguineus</name>
    <name type="common">Brown dog tick</name>
    <name type="synonym">Ixodes sanguineus</name>
    <dbReference type="NCBI Taxonomy" id="34632"/>
    <lineage>
        <taxon>Eukaryota</taxon>
        <taxon>Metazoa</taxon>
        <taxon>Ecdysozoa</taxon>
        <taxon>Arthropoda</taxon>
        <taxon>Chelicerata</taxon>
        <taxon>Arachnida</taxon>
        <taxon>Acari</taxon>
        <taxon>Parasitiformes</taxon>
        <taxon>Ixodida</taxon>
        <taxon>Ixodoidea</taxon>
        <taxon>Ixodidae</taxon>
        <taxon>Rhipicephalinae</taxon>
        <taxon>Rhipicephalus</taxon>
        <taxon>Rhipicephalus</taxon>
    </lineage>
</organism>
<reference evidence="3" key="2">
    <citation type="submission" date="2021-09" db="EMBL/GenBank/DDBJ databases">
        <authorList>
            <person name="Jia N."/>
            <person name="Wang J."/>
            <person name="Shi W."/>
            <person name="Du L."/>
            <person name="Sun Y."/>
            <person name="Zhan W."/>
            <person name="Jiang J."/>
            <person name="Wang Q."/>
            <person name="Zhang B."/>
            <person name="Ji P."/>
            <person name="Sakyi L.B."/>
            <person name="Cui X."/>
            <person name="Yuan T."/>
            <person name="Jiang B."/>
            <person name="Yang W."/>
            <person name="Lam T.T.-Y."/>
            <person name="Chang Q."/>
            <person name="Ding S."/>
            <person name="Wang X."/>
            <person name="Zhu J."/>
            <person name="Ruan X."/>
            <person name="Zhao L."/>
            <person name="Wei J."/>
            <person name="Que T."/>
            <person name="Du C."/>
            <person name="Cheng J."/>
            <person name="Dai P."/>
            <person name="Han X."/>
            <person name="Huang E."/>
            <person name="Gao Y."/>
            <person name="Liu J."/>
            <person name="Shao H."/>
            <person name="Ye R."/>
            <person name="Li L."/>
            <person name="Wei W."/>
            <person name="Wang X."/>
            <person name="Wang C."/>
            <person name="Huo Q."/>
            <person name="Li W."/>
            <person name="Guo W."/>
            <person name="Chen H."/>
            <person name="Chen S."/>
            <person name="Zhou L."/>
            <person name="Zhou L."/>
            <person name="Ni X."/>
            <person name="Tian J."/>
            <person name="Zhou Y."/>
            <person name="Sheng Y."/>
            <person name="Liu T."/>
            <person name="Pan Y."/>
            <person name="Xia L."/>
            <person name="Li J."/>
            <person name="Zhao F."/>
            <person name="Cao W."/>
        </authorList>
    </citation>
    <scope>NUCLEOTIDE SEQUENCE</scope>
    <source>
        <strain evidence="3">Rsan-2018</strain>
        <tissue evidence="3">Larvae</tissue>
    </source>
</reference>
<dbReference type="PROSITE" id="PS50853">
    <property type="entry name" value="FN3"/>
    <property type="match status" value="1"/>
</dbReference>
<dbReference type="Proteomes" id="UP000821837">
    <property type="component" value="Chromosome 8"/>
</dbReference>
<feature type="region of interest" description="Disordered" evidence="1">
    <location>
        <begin position="195"/>
        <end position="228"/>
    </location>
</feature>
<dbReference type="CDD" id="cd00063">
    <property type="entry name" value="FN3"/>
    <property type="match status" value="1"/>
</dbReference>
<reference evidence="3" key="1">
    <citation type="journal article" date="2020" name="Cell">
        <title>Large-Scale Comparative Analyses of Tick Genomes Elucidate Their Genetic Diversity and Vector Capacities.</title>
        <authorList>
            <consortium name="Tick Genome and Microbiome Consortium (TIGMIC)"/>
            <person name="Jia N."/>
            <person name="Wang J."/>
            <person name="Shi W."/>
            <person name="Du L."/>
            <person name="Sun Y."/>
            <person name="Zhan W."/>
            <person name="Jiang J.F."/>
            <person name="Wang Q."/>
            <person name="Zhang B."/>
            <person name="Ji P."/>
            <person name="Bell-Sakyi L."/>
            <person name="Cui X.M."/>
            <person name="Yuan T.T."/>
            <person name="Jiang B.G."/>
            <person name="Yang W.F."/>
            <person name="Lam T.T."/>
            <person name="Chang Q.C."/>
            <person name="Ding S.J."/>
            <person name="Wang X.J."/>
            <person name="Zhu J.G."/>
            <person name="Ruan X.D."/>
            <person name="Zhao L."/>
            <person name="Wei J.T."/>
            <person name="Ye R.Z."/>
            <person name="Que T.C."/>
            <person name="Du C.H."/>
            <person name="Zhou Y.H."/>
            <person name="Cheng J.X."/>
            <person name="Dai P.F."/>
            <person name="Guo W.B."/>
            <person name="Han X.H."/>
            <person name="Huang E.J."/>
            <person name="Li L.F."/>
            <person name="Wei W."/>
            <person name="Gao Y.C."/>
            <person name="Liu J.Z."/>
            <person name="Shao H.Z."/>
            <person name="Wang X."/>
            <person name="Wang C.C."/>
            <person name="Yang T.C."/>
            <person name="Huo Q.B."/>
            <person name="Li W."/>
            <person name="Chen H.Y."/>
            <person name="Chen S.E."/>
            <person name="Zhou L.G."/>
            <person name="Ni X.B."/>
            <person name="Tian J.H."/>
            <person name="Sheng Y."/>
            <person name="Liu T."/>
            <person name="Pan Y.S."/>
            <person name="Xia L.Y."/>
            <person name="Li J."/>
            <person name="Zhao F."/>
            <person name="Cao W.C."/>
        </authorList>
    </citation>
    <scope>NUCLEOTIDE SEQUENCE</scope>
    <source>
        <strain evidence="3">Rsan-2018</strain>
    </source>
</reference>
<dbReference type="InterPro" id="IPR003961">
    <property type="entry name" value="FN3_dom"/>
</dbReference>
<accession>A0A9D4PGV6</accession>
<protein>
    <recommendedName>
        <fullName evidence="2">Fibronectin type-III domain-containing protein</fullName>
    </recommendedName>
</protein>
<feature type="compositionally biased region" description="Basic and acidic residues" evidence="1">
    <location>
        <begin position="195"/>
        <end position="208"/>
    </location>
</feature>
<dbReference type="Pfam" id="PF00041">
    <property type="entry name" value="fn3"/>
    <property type="match status" value="1"/>
</dbReference>
<dbReference type="SUPFAM" id="SSF49265">
    <property type="entry name" value="Fibronectin type III"/>
    <property type="match status" value="1"/>
</dbReference>
<dbReference type="VEuPathDB" id="VectorBase:RSAN_055015"/>
<evidence type="ECO:0000313" key="4">
    <source>
        <dbReference type="Proteomes" id="UP000821837"/>
    </source>
</evidence>
<dbReference type="Gene3D" id="2.60.40.10">
    <property type="entry name" value="Immunoglobulins"/>
    <property type="match status" value="1"/>
</dbReference>
<dbReference type="EMBL" id="JABSTV010001254">
    <property type="protein sequence ID" value="KAH7939957.1"/>
    <property type="molecule type" value="Genomic_DNA"/>
</dbReference>
<evidence type="ECO:0000256" key="1">
    <source>
        <dbReference type="SAM" id="MobiDB-lite"/>
    </source>
</evidence>
<name>A0A9D4PGV6_RHISA</name>
<gene>
    <name evidence="3" type="ORF">HPB52_019620</name>
</gene>
<keyword evidence="4" id="KW-1185">Reference proteome</keyword>
<dbReference type="InterPro" id="IPR036116">
    <property type="entry name" value="FN3_sf"/>
</dbReference>
<feature type="domain" description="Fibronectin type-III" evidence="2">
    <location>
        <begin position="8"/>
        <end position="97"/>
    </location>
</feature>
<proteinExistence type="predicted"/>
<dbReference type="AlphaFoldDB" id="A0A9D4PGV6"/>